<organism evidence="4 5">
    <name type="scientific">Chryseobacterium bernardetii</name>
    <dbReference type="NCBI Taxonomy" id="1241978"/>
    <lineage>
        <taxon>Bacteria</taxon>
        <taxon>Pseudomonadati</taxon>
        <taxon>Bacteroidota</taxon>
        <taxon>Flavobacteriia</taxon>
        <taxon>Flavobacteriales</taxon>
        <taxon>Weeksellaceae</taxon>
        <taxon>Chryseobacterium group</taxon>
        <taxon>Chryseobacterium</taxon>
    </lineage>
</organism>
<dbReference type="InterPro" id="IPR026444">
    <property type="entry name" value="Secre_tail"/>
</dbReference>
<dbReference type="Pfam" id="PF18962">
    <property type="entry name" value="Por_Secre_tail"/>
    <property type="match status" value="1"/>
</dbReference>
<dbReference type="EMBL" id="CP033932">
    <property type="protein sequence ID" value="AZB23995.1"/>
    <property type="molecule type" value="Genomic_DNA"/>
</dbReference>
<sequence>MNMKSKIILMLSILASFSWQAQIKVLFDATKAEMAGNADWVIDADVHNLSFSANGITTTGTESNPQRFPVPAQSGITAATTETYWQGALSNWGIDLVRQGYIVETLPYSGSITYGNSSNPQDLSNYKVFIVVEPNIRFTTSEKTAMLNFVANGGGLFLISDHTISDRNNDGWDSPAIWNDFFTSNGIVNDPFGISFNLNNVSQVSSNFAPAGVNPAILNGPQGTPTQMKFSNGATMTLNKNNNASTQGLIFTTGSSTSGTTNVMFATSTYGNGKICALGDSSVPDDGTGDTNDTLYNGYTGDANGNHRPLLVNAVVWLAGSSSLGVHDLTVKKEVVIYPNPATDYVHIENTQFKTYRILDETGKLVGSGILPDNGVINVQYLPAGVYYIMLQSDNETQSTKLVKK</sequence>
<evidence type="ECO:0000313" key="4">
    <source>
        <dbReference type="EMBL" id="AZB23995.1"/>
    </source>
</evidence>
<feature type="chain" id="PRO_5018179201" evidence="2">
    <location>
        <begin position="22"/>
        <end position="405"/>
    </location>
</feature>
<evidence type="ECO:0000259" key="3">
    <source>
        <dbReference type="Pfam" id="PF18962"/>
    </source>
</evidence>
<proteinExistence type="predicted"/>
<dbReference type="Proteomes" id="UP000271193">
    <property type="component" value="Chromosome"/>
</dbReference>
<keyword evidence="1 2" id="KW-0732">Signal</keyword>
<evidence type="ECO:0000256" key="2">
    <source>
        <dbReference type="SAM" id="SignalP"/>
    </source>
</evidence>
<dbReference type="InterPro" id="IPR029062">
    <property type="entry name" value="Class_I_gatase-like"/>
</dbReference>
<dbReference type="KEGG" id="cben:EG339_04875"/>
<gene>
    <name evidence="4" type="ORF">EG339_04875</name>
</gene>
<dbReference type="SUPFAM" id="SSF52317">
    <property type="entry name" value="Class I glutamine amidotransferase-like"/>
    <property type="match status" value="1"/>
</dbReference>
<evidence type="ECO:0000313" key="5">
    <source>
        <dbReference type="Proteomes" id="UP000271193"/>
    </source>
</evidence>
<protein>
    <submittedName>
        <fullName evidence="4">T9SS C-terminal target domain-containing protein</fullName>
    </submittedName>
</protein>
<name>A0A3G6T3N0_9FLAO</name>
<dbReference type="AlphaFoldDB" id="A0A3G6T3N0"/>
<keyword evidence="5" id="KW-1185">Reference proteome</keyword>
<feature type="signal peptide" evidence="2">
    <location>
        <begin position="1"/>
        <end position="21"/>
    </location>
</feature>
<reference evidence="5" key="1">
    <citation type="submission" date="2018-11" db="EMBL/GenBank/DDBJ databases">
        <title>Proposal to divide the Flavobacteriaceae and reorganize its genera based on Amino Acid Identity values calculated from whole genome sequences.</title>
        <authorList>
            <person name="Nicholson A.C."/>
            <person name="Gulvik C.A."/>
            <person name="Whitney A.M."/>
            <person name="Humrighouse B.W."/>
            <person name="Bell M."/>
            <person name="Holmes B."/>
            <person name="Steigerwalt A.G."/>
            <person name="Villarma A."/>
            <person name="Sheth M."/>
            <person name="Batra D."/>
            <person name="Pryor J."/>
            <person name="Bernardet J.-F."/>
            <person name="Hugo C."/>
            <person name="Kampfer P."/>
            <person name="Newman J."/>
            <person name="McQuiston J.R."/>
        </authorList>
    </citation>
    <scope>NUCLEOTIDE SEQUENCE [LARGE SCALE GENOMIC DNA]</scope>
    <source>
        <strain evidence="5">G0229</strain>
    </source>
</reference>
<feature type="domain" description="Secretion system C-terminal sorting" evidence="3">
    <location>
        <begin position="337"/>
        <end position="403"/>
    </location>
</feature>
<accession>A0A3G6T3N0</accession>
<evidence type="ECO:0000256" key="1">
    <source>
        <dbReference type="ARBA" id="ARBA00022729"/>
    </source>
</evidence>
<dbReference type="NCBIfam" id="TIGR04183">
    <property type="entry name" value="Por_Secre_tail"/>
    <property type="match status" value="1"/>
</dbReference>